<reference evidence="3" key="1">
    <citation type="submission" date="2022-08" db="EMBL/GenBank/DDBJ databases">
        <title>Nisaea acidiphila sp. nov., isolated from a marine algal debris and emended description of the genus Nisaea Urios et al. 2008.</title>
        <authorList>
            <person name="Kwon K."/>
        </authorList>
    </citation>
    <scope>NUCLEOTIDE SEQUENCE</scope>
    <source>
        <strain evidence="3">MEBiC11861</strain>
    </source>
</reference>
<organism evidence="3 4">
    <name type="scientific">Nisaea acidiphila</name>
    <dbReference type="NCBI Taxonomy" id="1862145"/>
    <lineage>
        <taxon>Bacteria</taxon>
        <taxon>Pseudomonadati</taxon>
        <taxon>Pseudomonadota</taxon>
        <taxon>Alphaproteobacteria</taxon>
        <taxon>Rhodospirillales</taxon>
        <taxon>Thalassobaculaceae</taxon>
        <taxon>Nisaea</taxon>
    </lineage>
</organism>
<name>A0A9J7AQR9_9PROT</name>
<feature type="chain" id="PRO_5039944141" evidence="1">
    <location>
        <begin position="22"/>
        <end position="411"/>
    </location>
</feature>
<dbReference type="Pfam" id="PF05036">
    <property type="entry name" value="SPOR"/>
    <property type="match status" value="1"/>
</dbReference>
<dbReference type="EMBL" id="CP102480">
    <property type="protein sequence ID" value="UUX49736.1"/>
    <property type="molecule type" value="Genomic_DNA"/>
</dbReference>
<dbReference type="Proteomes" id="UP001060336">
    <property type="component" value="Chromosome"/>
</dbReference>
<keyword evidence="1" id="KW-0732">Signal</keyword>
<dbReference type="PROSITE" id="PS51724">
    <property type="entry name" value="SPOR"/>
    <property type="match status" value="1"/>
</dbReference>
<evidence type="ECO:0000256" key="1">
    <source>
        <dbReference type="SAM" id="SignalP"/>
    </source>
</evidence>
<dbReference type="AlphaFoldDB" id="A0A9J7AQR9"/>
<sequence>MRTLTRRLLPLALITALSACSFEFPDFDFLESEETLPAKEPLAQLPPAPKPLYQPGDTYVFNDDGTVVQEQVVGVTPDRVTWTNDSGLIWTTTNELVTPQLSWSSHPELGRGRQTVIGNPGTLFPLQEGNIVAFGIRGNSEKLPTGWEDELRCVVAGQEDVTVPAGTFTTFRIDCKRKDVETSLYYAPVAQNYVLRERVFSNSRSRKELMSVNLADNRTASMPVTVEQPMHKTDVVNPKIAAADNMPETGATMKMAADDKMSKAEDHGESMPAVDDTKLVMLISRLESVVTKLEAMSDEKMMAPKEMSGEEKMEKSEAAMTAPSKSGKWGIHLESYRTQSGARRGWSALQKRYPKELGGLELKAIEFDAGDGRGTFVRLVAAAFETRADAGKACSALKAKRQYCQAVRIAR</sequence>
<dbReference type="KEGG" id="naci:NUH88_20350"/>
<dbReference type="Gene3D" id="3.30.70.1070">
    <property type="entry name" value="Sporulation related repeat"/>
    <property type="match status" value="1"/>
</dbReference>
<protein>
    <submittedName>
        <fullName evidence="3">SPOR domain-containing protein</fullName>
    </submittedName>
</protein>
<evidence type="ECO:0000313" key="4">
    <source>
        <dbReference type="Proteomes" id="UP001060336"/>
    </source>
</evidence>
<keyword evidence="4" id="KW-1185">Reference proteome</keyword>
<evidence type="ECO:0000313" key="3">
    <source>
        <dbReference type="EMBL" id="UUX49736.1"/>
    </source>
</evidence>
<accession>A0A9J7AQR9</accession>
<dbReference type="GO" id="GO:0042834">
    <property type="term" value="F:peptidoglycan binding"/>
    <property type="evidence" value="ECO:0007669"/>
    <property type="project" value="InterPro"/>
</dbReference>
<dbReference type="PROSITE" id="PS51257">
    <property type="entry name" value="PROKAR_LIPOPROTEIN"/>
    <property type="match status" value="1"/>
</dbReference>
<evidence type="ECO:0000259" key="2">
    <source>
        <dbReference type="PROSITE" id="PS51724"/>
    </source>
</evidence>
<feature type="signal peptide" evidence="1">
    <location>
        <begin position="1"/>
        <end position="21"/>
    </location>
</feature>
<dbReference type="InterPro" id="IPR007730">
    <property type="entry name" value="SPOR-like_dom"/>
</dbReference>
<proteinExistence type="predicted"/>
<gene>
    <name evidence="3" type="ORF">NUH88_20350</name>
</gene>
<dbReference type="InterPro" id="IPR036680">
    <property type="entry name" value="SPOR-like_sf"/>
</dbReference>
<feature type="domain" description="SPOR" evidence="2">
    <location>
        <begin position="323"/>
        <end position="410"/>
    </location>
</feature>
<dbReference type="RefSeq" id="WP_257768570.1">
    <property type="nucleotide sequence ID" value="NZ_CP102480.1"/>
</dbReference>